<dbReference type="Gramene" id="EFJ26250">
    <property type="protein sequence ID" value="EFJ26250"/>
    <property type="gene ID" value="SELMODRAFT_17181"/>
</dbReference>
<dbReference type="EMBL" id="GL377585">
    <property type="protein sequence ID" value="EFJ26250.1"/>
    <property type="molecule type" value="Genomic_DNA"/>
</dbReference>
<dbReference type="PANTHER" id="PTHR48057">
    <property type="entry name" value="LEUCINE-RICH REPEAT SERINE/THREONINE-PROTEIN KINASE 1"/>
    <property type="match status" value="1"/>
</dbReference>
<dbReference type="Pfam" id="PF00560">
    <property type="entry name" value="LRR_1"/>
    <property type="match status" value="3"/>
</dbReference>
<feature type="non-terminal residue" evidence="1">
    <location>
        <position position="1"/>
    </location>
</feature>
<reference evidence="1 2" key="1">
    <citation type="journal article" date="2011" name="Science">
        <title>The Selaginella genome identifies genetic changes associated with the evolution of vascular plants.</title>
        <authorList>
            <person name="Banks J.A."/>
            <person name="Nishiyama T."/>
            <person name="Hasebe M."/>
            <person name="Bowman J.L."/>
            <person name="Gribskov M."/>
            <person name="dePamphilis C."/>
            <person name="Albert V.A."/>
            <person name="Aono N."/>
            <person name="Aoyama T."/>
            <person name="Ambrose B.A."/>
            <person name="Ashton N.W."/>
            <person name="Axtell M.J."/>
            <person name="Barker E."/>
            <person name="Barker M.S."/>
            <person name="Bennetzen J.L."/>
            <person name="Bonawitz N.D."/>
            <person name="Chapple C."/>
            <person name="Cheng C."/>
            <person name="Correa L.G."/>
            <person name="Dacre M."/>
            <person name="DeBarry J."/>
            <person name="Dreyer I."/>
            <person name="Elias M."/>
            <person name="Engstrom E.M."/>
            <person name="Estelle M."/>
            <person name="Feng L."/>
            <person name="Finet C."/>
            <person name="Floyd S.K."/>
            <person name="Frommer W.B."/>
            <person name="Fujita T."/>
            <person name="Gramzow L."/>
            <person name="Gutensohn M."/>
            <person name="Harholt J."/>
            <person name="Hattori M."/>
            <person name="Heyl A."/>
            <person name="Hirai T."/>
            <person name="Hiwatashi Y."/>
            <person name="Ishikawa M."/>
            <person name="Iwata M."/>
            <person name="Karol K.G."/>
            <person name="Koehler B."/>
            <person name="Kolukisaoglu U."/>
            <person name="Kubo M."/>
            <person name="Kurata T."/>
            <person name="Lalonde S."/>
            <person name="Li K."/>
            <person name="Li Y."/>
            <person name="Litt A."/>
            <person name="Lyons E."/>
            <person name="Manning G."/>
            <person name="Maruyama T."/>
            <person name="Michael T.P."/>
            <person name="Mikami K."/>
            <person name="Miyazaki S."/>
            <person name="Morinaga S."/>
            <person name="Murata T."/>
            <person name="Mueller-Roeber B."/>
            <person name="Nelson D.R."/>
            <person name="Obara M."/>
            <person name="Oguri Y."/>
            <person name="Olmstead R.G."/>
            <person name="Onodera N."/>
            <person name="Petersen B.L."/>
            <person name="Pils B."/>
            <person name="Prigge M."/>
            <person name="Rensing S.A."/>
            <person name="Riano-Pachon D.M."/>
            <person name="Roberts A.W."/>
            <person name="Sato Y."/>
            <person name="Scheller H.V."/>
            <person name="Schulz B."/>
            <person name="Schulz C."/>
            <person name="Shakirov E.V."/>
            <person name="Shibagaki N."/>
            <person name="Shinohara N."/>
            <person name="Shippen D.E."/>
            <person name="Soerensen I."/>
            <person name="Sotooka R."/>
            <person name="Sugimoto N."/>
            <person name="Sugita M."/>
            <person name="Sumikawa N."/>
            <person name="Tanurdzic M."/>
            <person name="Theissen G."/>
            <person name="Ulvskov P."/>
            <person name="Wakazuki S."/>
            <person name="Weng J.K."/>
            <person name="Willats W.W."/>
            <person name="Wipf D."/>
            <person name="Wolf P.G."/>
            <person name="Yang L."/>
            <person name="Zimmer A.D."/>
            <person name="Zhu Q."/>
            <person name="Mitros T."/>
            <person name="Hellsten U."/>
            <person name="Loque D."/>
            <person name="Otillar R."/>
            <person name="Salamov A."/>
            <person name="Schmutz J."/>
            <person name="Shapiro H."/>
            <person name="Lindquist E."/>
            <person name="Lucas S."/>
            <person name="Rokhsar D."/>
            <person name="Grigoriev I.V."/>
        </authorList>
    </citation>
    <scope>NUCLEOTIDE SEQUENCE [LARGE SCALE GENOMIC DNA]</scope>
</reference>
<dbReference type="AlphaFoldDB" id="D8RPF6"/>
<dbReference type="KEGG" id="smo:SELMODRAFT_17181"/>
<feature type="non-terminal residue" evidence="1">
    <location>
        <position position="165"/>
    </location>
</feature>
<dbReference type="STRING" id="88036.D8RPF6"/>
<dbReference type="Proteomes" id="UP000001514">
    <property type="component" value="Unassembled WGS sequence"/>
</dbReference>
<dbReference type="InParanoid" id="D8RPF6"/>
<accession>D8RPF6</accession>
<dbReference type="PRINTS" id="PR00019">
    <property type="entry name" value="LEURICHRPT"/>
</dbReference>
<proteinExistence type="predicted"/>
<dbReference type="PANTHER" id="PTHR48057:SF17">
    <property type="entry name" value="LRR RECEPTOR-LIKE SERINE_THREONINE-PROTEIN KINASE FLS2"/>
    <property type="match status" value="1"/>
</dbReference>
<dbReference type="InterPro" id="IPR052595">
    <property type="entry name" value="LRRC69/RLP"/>
</dbReference>
<dbReference type="InterPro" id="IPR001611">
    <property type="entry name" value="Leu-rich_rpt"/>
</dbReference>
<protein>
    <recommendedName>
        <fullName evidence="3">Leucine-rich repeat-containing N-terminal plant-type domain-containing protein</fullName>
    </recommendedName>
</protein>
<gene>
    <name evidence="1" type="ORF">SELMODRAFT_17181</name>
</gene>
<organism evidence="2">
    <name type="scientific">Selaginella moellendorffii</name>
    <name type="common">Spikemoss</name>
    <dbReference type="NCBI Taxonomy" id="88036"/>
    <lineage>
        <taxon>Eukaryota</taxon>
        <taxon>Viridiplantae</taxon>
        <taxon>Streptophyta</taxon>
        <taxon>Embryophyta</taxon>
        <taxon>Tracheophyta</taxon>
        <taxon>Lycopodiopsida</taxon>
        <taxon>Selaginellales</taxon>
        <taxon>Selaginellaceae</taxon>
        <taxon>Selaginella</taxon>
    </lineage>
</organism>
<dbReference type="InterPro" id="IPR032675">
    <property type="entry name" value="LRR_dom_sf"/>
</dbReference>
<name>D8RPF6_SELML</name>
<dbReference type="Gene3D" id="3.80.10.10">
    <property type="entry name" value="Ribonuclease Inhibitor"/>
    <property type="match status" value="2"/>
</dbReference>
<evidence type="ECO:0000313" key="2">
    <source>
        <dbReference type="Proteomes" id="UP000001514"/>
    </source>
</evidence>
<dbReference type="GO" id="GO:0038023">
    <property type="term" value="F:signaling receptor activity"/>
    <property type="evidence" value="ECO:0000318"/>
    <property type="project" value="GO_Central"/>
</dbReference>
<dbReference type="SUPFAM" id="SSF52058">
    <property type="entry name" value="L domain-like"/>
    <property type="match status" value="1"/>
</dbReference>
<evidence type="ECO:0008006" key="3">
    <source>
        <dbReference type="Google" id="ProtNLM"/>
    </source>
</evidence>
<dbReference type="GO" id="GO:0005886">
    <property type="term" value="C:plasma membrane"/>
    <property type="evidence" value="ECO:0000318"/>
    <property type="project" value="GO_Central"/>
</dbReference>
<dbReference type="OMA" id="RNCHIPR"/>
<sequence length="165" mass="18239">QLRELNLSRNYYMSGEIPSEITNCSLLEVLDLSYNLFQGRIPGFLGRLQRLRHPSLELLQPGDSSSLANCSSLKVIDLSRNQLGDRIPESLGQLSRLQNLSLAENSYMQASFSGALREDYSPGSSMRRLDLSYNELSGKVPPGIGNLSKLTRLDLSSNHLSGVIP</sequence>
<evidence type="ECO:0000313" key="1">
    <source>
        <dbReference type="EMBL" id="EFJ26250.1"/>
    </source>
</evidence>
<dbReference type="HOGENOM" id="CLU_000288_18_22_1"/>
<keyword evidence="2" id="KW-1185">Reference proteome</keyword>
<dbReference type="Pfam" id="PF13855">
    <property type="entry name" value="LRR_8"/>
    <property type="match status" value="1"/>
</dbReference>